<name>A0ABQ9IPC3_9NEOP</name>
<dbReference type="EMBL" id="JARBHB010000001">
    <property type="protein sequence ID" value="KAJ8898527.1"/>
    <property type="molecule type" value="Genomic_DNA"/>
</dbReference>
<organism evidence="2 3">
    <name type="scientific">Dryococelus australis</name>
    <dbReference type="NCBI Taxonomy" id="614101"/>
    <lineage>
        <taxon>Eukaryota</taxon>
        <taxon>Metazoa</taxon>
        <taxon>Ecdysozoa</taxon>
        <taxon>Arthropoda</taxon>
        <taxon>Hexapoda</taxon>
        <taxon>Insecta</taxon>
        <taxon>Pterygota</taxon>
        <taxon>Neoptera</taxon>
        <taxon>Polyneoptera</taxon>
        <taxon>Phasmatodea</taxon>
        <taxon>Verophasmatodea</taxon>
        <taxon>Anareolatae</taxon>
        <taxon>Phasmatidae</taxon>
        <taxon>Eurycanthinae</taxon>
        <taxon>Dryococelus</taxon>
    </lineage>
</organism>
<protein>
    <submittedName>
        <fullName evidence="2">Uncharacterized protein</fullName>
    </submittedName>
</protein>
<feature type="region of interest" description="Disordered" evidence="1">
    <location>
        <begin position="1"/>
        <end position="48"/>
    </location>
</feature>
<dbReference type="Proteomes" id="UP001159363">
    <property type="component" value="Chromosome 1"/>
</dbReference>
<keyword evidence="3" id="KW-1185">Reference proteome</keyword>
<feature type="region of interest" description="Disordered" evidence="1">
    <location>
        <begin position="61"/>
        <end position="81"/>
    </location>
</feature>
<evidence type="ECO:0000256" key="1">
    <source>
        <dbReference type="SAM" id="MobiDB-lite"/>
    </source>
</evidence>
<sequence length="135" mass="14386">MAMTFQTQAGGAGRGNGTKNENARMRRGFVRSSGKSTANSTSCKSNSRGFGATVAERLAFSPPTKVNGAQSSAGSPDFRKWESSQTMPLVGGFSRGYPASPAPSFRRRSILSSNTLIVYQDLAVKSRTNLFIHSS</sequence>
<proteinExistence type="predicted"/>
<evidence type="ECO:0000313" key="2">
    <source>
        <dbReference type="EMBL" id="KAJ8898527.1"/>
    </source>
</evidence>
<feature type="compositionally biased region" description="Polar residues" evidence="1">
    <location>
        <begin position="33"/>
        <end position="48"/>
    </location>
</feature>
<comment type="caution">
    <text evidence="2">The sequence shown here is derived from an EMBL/GenBank/DDBJ whole genome shotgun (WGS) entry which is preliminary data.</text>
</comment>
<accession>A0ABQ9IPC3</accession>
<evidence type="ECO:0000313" key="3">
    <source>
        <dbReference type="Proteomes" id="UP001159363"/>
    </source>
</evidence>
<reference evidence="2 3" key="1">
    <citation type="submission" date="2023-02" db="EMBL/GenBank/DDBJ databases">
        <title>LHISI_Scaffold_Assembly.</title>
        <authorList>
            <person name="Stuart O.P."/>
            <person name="Cleave R."/>
            <person name="Magrath M.J.L."/>
            <person name="Mikheyev A.S."/>
        </authorList>
    </citation>
    <scope>NUCLEOTIDE SEQUENCE [LARGE SCALE GENOMIC DNA]</scope>
    <source>
        <strain evidence="2">Daus_M_001</strain>
        <tissue evidence="2">Leg muscle</tissue>
    </source>
</reference>
<gene>
    <name evidence="2" type="ORF">PR048_003887</name>
</gene>